<dbReference type="RefSeq" id="YP_010013275.1">
    <property type="nucleotide sequence ID" value="NC_053510.1"/>
</dbReference>
<organism evidence="1 2">
    <name type="scientific">Mycobacterium phage Bromden</name>
    <dbReference type="NCBI Taxonomy" id="2283252"/>
    <lineage>
        <taxon>Viruses</taxon>
        <taxon>Duplodnaviria</taxon>
        <taxon>Heunggongvirae</taxon>
        <taxon>Uroviricota</taxon>
        <taxon>Caudoviricetes</taxon>
        <taxon>Vilmaviridae</taxon>
        <taxon>Lclasvirinae</taxon>
        <taxon>Bromdenvirus</taxon>
        <taxon>Bromdenvirus bromden</taxon>
    </lineage>
</organism>
<dbReference type="GeneID" id="63209858"/>
<evidence type="ECO:0000313" key="2">
    <source>
        <dbReference type="Proteomes" id="UP000258832"/>
    </source>
</evidence>
<reference evidence="2" key="1">
    <citation type="submission" date="2018-07" db="EMBL/GenBank/DDBJ databases">
        <authorList>
            <person name="Quirk P.G."/>
            <person name="Krulwich T.A."/>
        </authorList>
    </citation>
    <scope>NUCLEOTIDE SEQUENCE [LARGE SCALE GENOMIC DNA]</scope>
</reference>
<sequence length="137" mass="15223">MTLNTAYVLDSRLTSETSASPLDWFIEGEGMKKFRDVINETRRVVMTNPLGRNKTPDYTSADGKPCCIFGHVLKRLGIGIAGWEPINSVTFADLPWNDWGFEEPNAYQLLWITNVQANADNGDAWVIAVAMADATLI</sequence>
<evidence type="ECO:0000313" key="1">
    <source>
        <dbReference type="EMBL" id="AXH67851.1"/>
    </source>
</evidence>
<dbReference type="EMBL" id="MH576973">
    <property type="protein sequence ID" value="AXH67851.1"/>
    <property type="molecule type" value="Genomic_DNA"/>
</dbReference>
<gene>
    <name evidence="1" type="primary">45</name>
    <name evidence="1" type="ORF">SEA_BROMDEN_45</name>
</gene>
<dbReference type="Proteomes" id="UP000258832">
    <property type="component" value="Segment"/>
</dbReference>
<keyword evidence="2" id="KW-1185">Reference proteome</keyword>
<protein>
    <submittedName>
        <fullName evidence="1">Uncharacterized protein</fullName>
    </submittedName>
</protein>
<name>A0A345MBI0_9CAUD</name>
<accession>A0A345MBI0</accession>
<proteinExistence type="predicted"/>
<dbReference type="KEGG" id="vg:63209858"/>